<gene>
    <name evidence="8" type="ORF">CJP74_07475</name>
</gene>
<feature type="transmembrane region" description="Helical" evidence="6">
    <location>
        <begin position="64"/>
        <end position="82"/>
    </location>
</feature>
<feature type="transmembrane region" description="Helical" evidence="6">
    <location>
        <begin position="94"/>
        <end position="113"/>
    </location>
</feature>
<dbReference type="PROSITE" id="PS50850">
    <property type="entry name" value="MFS"/>
    <property type="match status" value="1"/>
</dbReference>
<dbReference type="SUPFAM" id="SSF103473">
    <property type="entry name" value="MFS general substrate transporter"/>
    <property type="match status" value="1"/>
</dbReference>
<feature type="transmembrane region" description="Helical" evidence="6">
    <location>
        <begin position="326"/>
        <end position="350"/>
    </location>
</feature>
<dbReference type="PANTHER" id="PTHR23502:SF132">
    <property type="entry name" value="POLYAMINE TRANSPORTER 2-RELATED"/>
    <property type="match status" value="1"/>
</dbReference>
<feature type="domain" description="Major facilitator superfamily (MFS) profile" evidence="7">
    <location>
        <begin position="31"/>
        <end position="413"/>
    </location>
</feature>
<feature type="transmembrane region" description="Helical" evidence="6">
    <location>
        <begin position="119"/>
        <end position="140"/>
    </location>
</feature>
<evidence type="ECO:0000256" key="2">
    <source>
        <dbReference type="ARBA" id="ARBA00022448"/>
    </source>
</evidence>
<dbReference type="Proteomes" id="UP000266258">
    <property type="component" value="Unassembled WGS sequence"/>
</dbReference>
<dbReference type="Gene3D" id="1.20.1720.10">
    <property type="entry name" value="Multidrug resistance protein D"/>
    <property type="match status" value="1"/>
</dbReference>
<dbReference type="RefSeq" id="WP_119497851.1">
    <property type="nucleotide sequence ID" value="NZ_NRJH01000070.1"/>
</dbReference>
<evidence type="ECO:0000256" key="3">
    <source>
        <dbReference type="ARBA" id="ARBA00022692"/>
    </source>
</evidence>
<organism evidence="8 9">
    <name type="scientific">Psittacicella melopsittaci</name>
    <dbReference type="NCBI Taxonomy" id="2028576"/>
    <lineage>
        <taxon>Bacteria</taxon>
        <taxon>Pseudomonadati</taxon>
        <taxon>Pseudomonadota</taxon>
        <taxon>Gammaproteobacteria</taxon>
        <taxon>Pasteurellales</taxon>
        <taxon>Psittacicellaceae</taxon>
        <taxon>Psittacicella</taxon>
    </lineage>
</organism>
<dbReference type="OrthoDB" id="9812221at2"/>
<feature type="transmembrane region" description="Helical" evidence="6">
    <location>
        <begin position="299"/>
        <end position="320"/>
    </location>
</feature>
<feature type="transmembrane region" description="Helical" evidence="6">
    <location>
        <begin position="152"/>
        <end position="170"/>
    </location>
</feature>
<name>A0A3A1XZC8_9GAMM</name>
<keyword evidence="2" id="KW-0813">Transport</keyword>
<dbReference type="GO" id="GO:0005886">
    <property type="term" value="C:plasma membrane"/>
    <property type="evidence" value="ECO:0007669"/>
    <property type="project" value="TreeGrafter"/>
</dbReference>
<dbReference type="InterPro" id="IPR011701">
    <property type="entry name" value="MFS"/>
</dbReference>
<keyword evidence="9" id="KW-1185">Reference proteome</keyword>
<keyword evidence="5 6" id="KW-0472">Membrane</keyword>
<keyword evidence="3 6" id="KW-0812">Transmembrane</keyword>
<feature type="transmembrane region" description="Helical" evidence="6">
    <location>
        <begin position="28"/>
        <end position="44"/>
    </location>
</feature>
<dbReference type="GO" id="GO:0022857">
    <property type="term" value="F:transmembrane transporter activity"/>
    <property type="evidence" value="ECO:0007669"/>
    <property type="project" value="InterPro"/>
</dbReference>
<sequence>MLSQTSREPDYDSLSSHQKKLREKLPKRWLLIVILTLLSIIPGFENTSFSPAIGQLKEQFHVNIIALQAFYLLGMGIGQLFWGPMIDNWGRKPILIICAVLGILTNLSIVNVTVSWGLYLNRICQGFCFGGLGLLSTIILKDIYPPRRFVIYNSWIVLFFMCSPALGPLWGGNITVVYGWRMIFNILTVGLVISLVIYLFSIPETIAAKYKHEYDLNKTLHLYAYILANARARYLIFFNVGRSFCIFSLPVLVPNILINEFSVDPDHIGYYFIIPIVFTVIGNRLNVYLMQKGYSPRNVWVNASILQAVCTIVNLIVSAYFLGPLGIILCFSLNFFFNGFQLGNISSLYLMIFPEFTATANAFMTFLKFVIPSILVFIIALFPDRHGVTLLVTDGLITIVLALFTIFYVSKYKPFVSREIDEFEKQTQLEVDTQEQSLPPCHNDKTLKKIKLHSKQMLEDHLPQMLEELDEQAWEKHHNITKKDK</sequence>
<evidence type="ECO:0000256" key="5">
    <source>
        <dbReference type="ARBA" id="ARBA00023136"/>
    </source>
</evidence>
<evidence type="ECO:0000259" key="7">
    <source>
        <dbReference type="PROSITE" id="PS50850"/>
    </source>
</evidence>
<dbReference type="Pfam" id="PF07690">
    <property type="entry name" value="MFS_1"/>
    <property type="match status" value="1"/>
</dbReference>
<feature type="transmembrane region" description="Helical" evidence="6">
    <location>
        <begin position="234"/>
        <end position="256"/>
    </location>
</feature>
<dbReference type="InterPro" id="IPR036259">
    <property type="entry name" value="MFS_trans_sf"/>
</dbReference>
<proteinExistence type="predicted"/>
<evidence type="ECO:0000256" key="4">
    <source>
        <dbReference type="ARBA" id="ARBA00022989"/>
    </source>
</evidence>
<dbReference type="AlphaFoldDB" id="A0A3A1XZC8"/>
<keyword evidence="4 6" id="KW-1133">Transmembrane helix</keyword>
<feature type="transmembrane region" description="Helical" evidence="6">
    <location>
        <begin position="388"/>
        <end position="409"/>
    </location>
</feature>
<evidence type="ECO:0000256" key="1">
    <source>
        <dbReference type="ARBA" id="ARBA00004141"/>
    </source>
</evidence>
<evidence type="ECO:0000313" key="8">
    <source>
        <dbReference type="EMBL" id="RIY31382.1"/>
    </source>
</evidence>
<feature type="transmembrane region" description="Helical" evidence="6">
    <location>
        <begin position="362"/>
        <end position="382"/>
    </location>
</feature>
<comment type="subcellular location">
    <subcellularLocation>
        <location evidence="1">Membrane</location>
        <topology evidence="1">Multi-pass membrane protein</topology>
    </subcellularLocation>
</comment>
<feature type="transmembrane region" description="Helical" evidence="6">
    <location>
        <begin position="268"/>
        <end position="287"/>
    </location>
</feature>
<protein>
    <recommendedName>
        <fullName evidence="7">Major facilitator superfamily (MFS) profile domain-containing protein</fullName>
    </recommendedName>
</protein>
<comment type="caution">
    <text evidence="8">The sequence shown here is derived from an EMBL/GenBank/DDBJ whole genome shotgun (WGS) entry which is preliminary data.</text>
</comment>
<evidence type="ECO:0000313" key="9">
    <source>
        <dbReference type="Proteomes" id="UP000266258"/>
    </source>
</evidence>
<accession>A0A3A1XZC8</accession>
<reference evidence="8 9" key="1">
    <citation type="submission" date="2017-08" db="EMBL/GenBank/DDBJ databases">
        <title>Reclassification of Bisgaard taxon 37 and 44.</title>
        <authorList>
            <person name="Christensen H."/>
        </authorList>
    </citation>
    <scope>NUCLEOTIDE SEQUENCE [LARGE SCALE GENOMIC DNA]</scope>
    <source>
        <strain evidence="8 9">B96_4</strain>
    </source>
</reference>
<dbReference type="EMBL" id="NRJH01000070">
    <property type="protein sequence ID" value="RIY31382.1"/>
    <property type="molecule type" value="Genomic_DNA"/>
</dbReference>
<dbReference type="PANTHER" id="PTHR23502">
    <property type="entry name" value="MAJOR FACILITATOR SUPERFAMILY"/>
    <property type="match status" value="1"/>
</dbReference>
<evidence type="ECO:0000256" key="6">
    <source>
        <dbReference type="SAM" id="Phobius"/>
    </source>
</evidence>
<feature type="transmembrane region" description="Helical" evidence="6">
    <location>
        <begin position="182"/>
        <end position="201"/>
    </location>
</feature>
<dbReference type="InterPro" id="IPR020846">
    <property type="entry name" value="MFS_dom"/>
</dbReference>